<protein>
    <submittedName>
        <fullName evidence="1">Uncharacterized protein</fullName>
    </submittedName>
</protein>
<keyword evidence="2" id="KW-1185">Reference proteome</keyword>
<accession>A0ACC1NW03</accession>
<reference evidence="1" key="1">
    <citation type="submission" date="2022-08" db="EMBL/GenBank/DDBJ databases">
        <title>Genome Sequence of Lecanicillium fungicola.</title>
        <authorList>
            <person name="Buettner E."/>
        </authorList>
    </citation>
    <scope>NUCLEOTIDE SEQUENCE</scope>
    <source>
        <strain evidence="1">Babe33</strain>
    </source>
</reference>
<dbReference type="Proteomes" id="UP001143910">
    <property type="component" value="Unassembled WGS sequence"/>
</dbReference>
<dbReference type="EMBL" id="JANJQO010000038">
    <property type="protein sequence ID" value="KAJ2983234.1"/>
    <property type="molecule type" value="Genomic_DNA"/>
</dbReference>
<gene>
    <name evidence="1" type="ORF">NQ176_g840</name>
</gene>
<proteinExistence type="predicted"/>
<sequence>MDAATQEHGYVVPAVTVSDTGIAGLTLGGGMGYLTRRFGMTIDSLLSVDVVTVNGKQLTASTKENCELFWGLRGAGHNLAIATKFTFQAYKIGPEVMSGFIIYKMDDAVDILEQMDRIMEAAPHELTVYPVVLPRLPLSTLPAHLLERPVFVLIIVYTGDASKYDSAMGEIRSLAEPLADFVEPTTWIKTNKILDVLAPPGRRQHSRGGYLARITKEVAQAAVDLVRSAPKPTGPGPSVAVAFPGMGGENLKRDEDSTAFSSKGAHWLWEVLGQWDIQEKDKEYIGWVDSVMGRLDKHSLRNGYVNLSTDRGAKWLRCIYGSPEKWKRLCELKDKFDKKNRLRYNKNIARAKIESAGQAATNSQELNGEAIG</sequence>
<evidence type="ECO:0000313" key="1">
    <source>
        <dbReference type="EMBL" id="KAJ2983234.1"/>
    </source>
</evidence>
<evidence type="ECO:0000313" key="2">
    <source>
        <dbReference type="Proteomes" id="UP001143910"/>
    </source>
</evidence>
<name>A0ACC1NW03_9HYPO</name>
<comment type="caution">
    <text evidence="1">The sequence shown here is derived from an EMBL/GenBank/DDBJ whole genome shotgun (WGS) entry which is preliminary data.</text>
</comment>
<organism evidence="1 2">
    <name type="scientific">Zarea fungicola</name>
    <dbReference type="NCBI Taxonomy" id="93591"/>
    <lineage>
        <taxon>Eukaryota</taxon>
        <taxon>Fungi</taxon>
        <taxon>Dikarya</taxon>
        <taxon>Ascomycota</taxon>
        <taxon>Pezizomycotina</taxon>
        <taxon>Sordariomycetes</taxon>
        <taxon>Hypocreomycetidae</taxon>
        <taxon>Hypocreales</taxon>
        <taxon>Cordycipitaceae</taxon>
        <taxon>Zarea</taxon>
    </lineage>
</organism>